<evidence type="ECO:0000256" key="2">
    <source>
        <dbReference type="ARBA" id="ARBA00023125"/>
    </source>
</evidence>
<evidence type="ECO:0000259" key="4">
    <source>
        <dbReference type="PROSITE" id="PS50943"/>
    </source>
</evidence>
<evidence type="ECO:0000313" key="5">
    <source>
        <dbReference type="EMBL" id="PDX87829.1"/>
    </source>
</evidence>
<reference evidence="5 6" key="1">
    <citation type="journal article" date="2017" name="Front. Microbiol.">
        <title>New Insights into the Diversity of the Genus Faecalibacterium.</title>
        <authorList>
            <person name="Benevides L."/>
            <person name="Burman S."/>
            <person name="Martin R."/>
            <person name="Robert V."/>
            <person name="Thomas M."/>
            <person name="Miquel S."/>
            <person name="Chain F."/>
            <person name="Sokol H."/>
            <person name="Bermudez-Humaran L.G."/>
            <person name="Morrison M."/>
            <person name="Langella P."/>
            <person name="Azevedo V.A."/>
            <person name="Chatel J.M."/>
            <person name="Soares S."/>
        </authorList>
    </citation>
    <scope>NUCLEOTIDE SEQUENCE [LARGE SCALE GENOMIC DNA]</scope>
    <source>
        <strain evidence="5 6">AHMP21</strain>
    </source>
</reference>
<dbReference type="Pfam" id="PF01381">
    <property type="entry name" value="HTH_3"/>
    <property type="match status" value="1"/>
</dbReference>
<feature type="domain" description="HTH cro/C1-type" evidence="4">
    <location>
        <begin position="14"/>
        <end position="68"/>
    </location>
</feature>
<dbReference type="EMBL" id="NOUV01000005">
    <property type="protein sequence ID" value="PDX87829.1"/>
    <property type="molecule type" value="Genomic_DNA"/>
</dbReference>
<dbReference type="CDD" id="cd00093">
    <property type="entry name" value="HTH_XRE"/>
    <property type="match status" value="1"/>
</dbReference>
<name>A0A2A7B921_9FIRM</name>
<gene>
    <name evidence="5" type="ORF">CHR60_02045</name>
</gene>
<accession>A0A2A7B921</accession>
<dbReference type="Proteomes" id="UP000220904">
    <property type="component" value="Unassembled WGS sequence"/>
</dbReference>
<dbReference type="InterPro" id="IPR010982">
    <property type="entry name" value="Lambda_DNA-bd_dom_sf"/>
</dbReference>
<keyword evidence="3" id="KW-0804">Transcription</keyword>
<dbReference type="OrthoDB" id="2063024at2"/>
<dbReference type="SUPFAM" id="SSF47413">
    <property type="entry name" value="lambda repressor-like DNA-binding domains"/>
    <property type="match status" value="1"/>
</dbReference>
<organism evidence="5 6">
    <name type="scientific">Faecalibacterium prausnitzii</name>
    <dbReference type="NCBI Taxonomy" id="853"/>
    <lineage>
        <taxon>Bacteria</taxon>
        <taxon>Bacillati</taxon>
        <taxon>Bacillota</taxon>
        <taxon>Clostridia</taxon>
        <taxon>Eubacteriales</taxon>
        <taxon>Oscillospiraceae</taxon>
        <taxon>Faecalibacterium</taxon>
    </lineage>
</organism>
<dbReference type="GO" id="GO:0003677">
    <property type="term" value="F:DNA binding"/>
    <property type="evidence" value="ECO:0007669"/>
    <property type="project" value="UniProtKB-KW"/>
</dbReference>
<dbReference type="PANTHER" id="PTHR40661">
    <property type="match status" value="1"/>
</dbReference>
<dbReference type="AlphaFoldDB" id="A0A2A7B921"/>
<keyword evidence="1" id="KW-0805">Transcription regulation</keyword>
<comment type="caution">
    <text evidence="5">The sequence shown here is derived from an EMBL/GenBank/DDBJ whole genome shotgun (WGS) entry which is preliminary data.</text>
</comment>
<dbReference type="SMART" id="SM00530">
    <property type="entry name" value="HTH_XRE"/>
    <property type="match status" value="1"/>
</dbReference>
<evidence type="ECO:0000256" key="1">
    <source>
        <dbReference type="ARBA" id="ARBA00023015"/>
    </source>
</evidence>
<dbReference type="PANTHER" id="PTHR40661:SF3">
    <property type="entry name" value="FELS-1 PROPHAGE TRANSCRIPTIONAL REGULATOR"/>
    <property type="match status" value="1"/>
</dbReference>
<evidence type="ECO:0000313" key="6">
    <source>
        <dbReference type="Proteomes" id="UP000220904"/>
    </source>
</evidence>
<keyword evidence="2" id="KW-0238">DNA-binding</keyword>
<proteinExistence type="predicted"/>
<evidence type="ECO:0000256" key="3">
    <source>
        <dbReference type="ARBA" id="ARBA00023163"/>
    </source>
</evidence>
<protein>
    <recommendedName>
        <fullName evidence="4">HTH cro/C1-type domain-containing protein</fullName>
    </recommendedName>
</protein>
<dbReference type="PROSITE" id="PS50943">
    <property type="entry name" value="HTH_CROC1"/>
    <property type="match status" value="1"/>
</dbReference>
<sequence>MKGVRTMTTFAERLKNAMEQANMNQSALSEQAGASKAAISQYLSGKNTPGPDRIKALADATGVSFDYLMGYGAAPVAEPPIKKISVKEAARCMGKSDQFVRIGLQRGLLPFGNAVPGTGACWNYYINPTKFRDYVGADQFNSFFGLTA</sequence>
<dbReference type="Gene3D" id="1.10.260.40">
    <property type="entry name" value="lambda repressor-like DNA-binding domains"/>
    <property type="match status" value="1"/>
</dbReference>
<dbReference type="InterPro" id="IPR001387">
    <property type="entry name" value="Cro/C1-type_HTH"/>
</dbReference>